<evidence type="ECO:0000313" key="1">
    <source>
        <dbReference type="EMBL" id="CAB3731870.1"/>
    </source>
</evidence>
<organism evidence="1 2">
    <name type="scientific">Paraburkholderia phenoliruptrix</name>
    <dbReference type="NCBI Taxonomy" id="252970"/>
    <lineage>
        <taxon>Bacteria</taxon>
        <taxon>Pseudomonadati</taxon>
        <taxon>Pseudomonadota</taxon>
        <taxon>Betaproteobacteria</taxon>
        <taxon>Burkholderiales</taxon>
        <taxon>Burkholderiaceae</taxon>
        <taxon>Paraburkholderia</taxon>
    </lineage>
</organism>
<name>A0A6J5CBH5_9BURK</name>
<dbReference type="EMBL" id="CADIKB010000043">
    <property type="protein sequence ID" value="CAB3731870.1"/>
    <property type="molecule type" value="Genomic_DNA"/>
</dbReference>
<protein>
    <submittedName>
        <fullName evidence="1">Uncharacterized protein</fullName>
    </submittedName>
</protein>
<reference evidence="1 2" key="1">
    <citation type="submission" date="2020-04" db="EMBL/GenBank/DDBJ databases">
        <authorList>
            <person name="De Canck E."/>
        </authorList>
    </citation>
    <scope>NUCLEOTIDE SEQUENCE [LARGE SCALE GENOMIC DNA]</scope>
    <source>
        <strain evidence="1 2">LMG 22037</strain>
    </source>
</reference>
<proteinExistence type="predicted"/>
<accession>A0A6J5CBH5</accession>
<dbReference type="AlphaFoldDB" id="A0A6J5CBH5"/>
<dbReference type="Proteomes" id="UP000494249">
    <property type="component" value="Unassembled WGS sequence"/>
</dbReference>
<sequence length="194" mass="20680">MTTEPAGSPIDDRALAARTAPFCMAVACCSGVHGEALDALVIPVPIAVDPPRVDRVRPVVPDGVDPAEETSWPAPCTAEVRDPAAPAAAKKPSETCAVAASGVAATGSPERRVTQMSFLCIRTPFCLSHCWRRRLRRARLRLQRLAAPRVADCGFAFLGNQGLENACPLVEGLVTQIHRRFASRQCHVVASAYA</sequence>
<gene>
    <name evidence="1" type="ORF">LMG22037_05650</name>
</gene>
<evidence type="ECO:0000313" key="2">
    <source>
        <dbReference type="Proteomes" id="UP000494249"/>
    </source>
</evidence>